<comment type="caution">
    <text evidence="3">The sequence shown here is derived from an EMBL/GenBank/DDBJ whole genome shotgun (WGS) entry which is preliminary data.</text>
</comment>
<reference evidence="3" key="1">
    <citation type="submission" date="2017-08" db="EMBL/GenBank/DDBJ databases">
        <authorList>
            <person name="Polle J.E."/>
            <person name="Barry K."/>
            <person name="Cushman J."/>
            <person name="Schmutz J."/>
            <person name="Tran D."/>
            <person name="Hathwaick L.T."/>
            <person name="Yim W.C."/>
            <person name="Jenkins J."/>
            <person name="Mckie-Krisberg Z.M."/>
            <person name="Prochnik S."/>
            <person name="Lindquist E."/>
            <person name="Dockter R.B."/>
            <person name="Adam C."/>
            <person name="Molina H."/>
            <person name="Bunkerborg J."/>
            <person name="Jin E."/>
            <person name="Buchheim M."/>
            <person name="Magnuson J."/>
        </authorList>
    </citation>
    <scope>NUCLEOTIDE SEQUENCE</scope>
    <source>
        <strain evidence="3">CCAP 19/18</strain>
    </source>
</reference>
<sequence>MAALLRSLSLDEKQCGLKVEDEEPQLTPQPTDNKRAQQGAGETGEGKGGNPTDKDASLSASHLPGGGDEHGGPAQRPPEEEDEGVFFPDQIVKLIQQHIMGGGESPGGALLHLLSMSSVCKQWRGLASELPAGSAIAFDCFDNLFPNQPAIQKFRRYAKKEQVFWGAAKLLTGYTDVTFSGDAVSDRVLQEAALQAGPQLARCKVSGSSAVTDAGLSALVAQFKALESLEVEDLGKHVTGGQEETGFYLFPLCI</sequence>
<dbReference type="InterPro" id="IPR032675">
    <property type="entry name" value="LRR_dom_sf"/>
</dbReference>
<evidence type="ECO:0000256" key="1">
    <source>
        <dbReference type="ARBA" id="ARBA00004430"/>
    </source>
</evidence>
<dbReference type="Gene3D" id="3.80.10.10">
    <property type="entry name" value="Ribonuclease Inhibitor"/>
    <property type="match status" value="1"/>
</dbReference>
<organism evidence="3 4">
    <name type="scientific">Dunaliella salina</name>
    <name type="common">Green alga</name>
    <name type="synonym">Protococcus salinus</name>
    <dbReference type="NCBI Taxonomy" id="3046"/>
    <lineage>
        <taxon>Eukaryota</taxon>
        <taxon>Viridiplantae</taxon>
        <taxon>Chlorophyta</taxon>
        <taxon>core chlorophytes</taxon>
        <taxon>Chlorophyceae</taxon>
        <taxon>CS clade</taxon>
        <taxon>Chlamydomonadales</taxon>
        <taxon>Dunaliellaceae</taxon>
        <taxon>Dunaliella</taxon>
    </lineage>
</organism>
<keyword evidence="4" id="KW-1185">Reference proteome</keyword>
<evidence type="ECO:0000313" key="3">
    <source>
        <dbReference type="EMBL" id="KAF5828556.1"/>
    </source>
</evidence>
<evidence type="ECO:0008006" key="5">
    <source>
        <dbReference type="Google" id="ProtNLM"/>
    </source>
</evidence>
<proteinExistence type="predicted"/>
<feature type="compositionally biased region" description="Basic and acidic residues" evidence="2">
    <location>
        <begin position="9"/>
        <end position="19"/>
    </location>
</feature>
<protein>
    <recommendedName>
        <fullName evidence="5">F-box domain-containing protein</fullName>
    </recommendedName>
</protein>
<evidence type="ECO:0000256" key="2">
    <source>
        <dbReference type="SAM" id="MobiDB-lite"/>
    </source>
</evidence>
<evidence type="ECO:0000313" key="4">
    <source>
        <dbReference type="Proteomes" id="UP000815325"/>
    </source>
</evidence>
<accession>A0ABQ7G1T1</accession>
<dbReference type="EMBL" id="MU070285">
    <property type="protein sequence ID" value="KAF5828556.1"/>
    <property type="molecule type" value="Genomic_DNA"/>
</dbReference>
<feature type="region of interest" description="Disordered" evidence="2">
    <location>
        <begin position="1"/>
        <end position="82"/>
    </location>
</feature>
<gene>
    <name evidence="3" type="ORF">DUNSADRAFT_17454</name>
</gene>
<name>A0ABQ7G1T1_DUNSA</name>
<comment type="subcellular location">
    <subcellularLocation>
        <location evidence="1">Cytoplasm</location>
        <location evidence="1">Cytoskeleton</location>
        <location evidence="1">Cilium axoneme</location>
    </subcellularLocation>
</comment>
<dbReference type="Proteomes" id="UP000815325">
    <property type="component" value="Unassembled WGS sequence"/>
</dbReference>